<dbReference type="Gene3D" id="2.40.50.100">
    <property type="match status" value="1"/>
</dbReference>
<reference evidence="7" key="1">
    <citation type="journal article" date="2019" name="Int. J. Syst. Evol. Microbiol.">
        <title>The Global Catalogue of Microorganisms (GCM) 10K type strain sequencing project: providing services to taxonomists for standard genome sequencing and annotation.</title>
        <authorList>
            <consortium name="The Broad Institute Genomics Platform"/>
            <consortium name="The Broad Institute Genome Sequencing Center for Infectious Disease"/>
            <person name="Wu L."/>
            <person name="Ma J."/>
        </authorList>
    </citation>
    <scope>NUCLEOTIDE SEQUENCE [LARGE SCALE GENOMIC DNA]</scope>
    <source>
        <strain evidence="7">CECT 8010</strain>
    </source>
</reference>
<evidence type="ECO:0000259" key="4">
    <source>
        <dbReference type="Pfam" id="PF25954"/>
    </source>
</evidence>
<evidence type="ECO:0000313" key="7">
    <source>
        <dbReference type="Proteomes" id="UP001595906"/>
    </source>
</evidence>
<sequence>MKKTIYKAGILLVLTTSACHETKAPETTTKPFIISDSMAKMIAIDTVKNLFLTSTITLSGEVSFNENTINKVFPRSSGQVIECKVSLGDKVTQGQVLVIIRSADVAGSYADLTSANADINIAKRQLDNTQNLFTNGIASERELNEAKQNYEKAKAVKSKLESTLAINGGKNTNAGGTYTLNSPINGYIVEKKVNAGNFIRPDMGDYLFTISDLKDVWIYANVFEDDIAKVKEGNTAEVKTLAYPNKIFTGKIDKISEVLDPTSKALKIRIRLDNAGGLLKPEMFAKVIISNQENTQSLSLPTKALIDQDGKSFVVVYNSNTDLKIAEVTVIKTVGDKTYISGSVKDGDKLIVTNQLLVFQQLLNTTTP</sequence>
<dbReference type="InterPro" id="IPR051909">
    <property type="entry name" value="MFP_Cation_Efflux"/>
</dbReference>
<dbReference type="Pfam" id="PF25973">
    <property type="entry name" value="BSH_CzcB"/>
    <property type="match status" value="1"/>
</dbReference>
<proteinExistence type="inferred from homology"/>
<dbReference type="Proteomes" id="UP001595906">
    <property type="component" value="Unassembled WGS sequence"/>
</dbReference>
<comment type="caution">
    <text evidence="6">The sequence shown here is derived from an EMBL/GenBank/DDBJ whole genome shotgun (WGS) entry which is preliminary data.</text>
</comment>
<feature type="coiled-coil region" evidence="3">
    <location>
        <begin position="112"/>
        <end position="163"/>
    </location>
</feature>
<accession>A0ABV8PW92</accession>
<dbReference type="RefSeq" id="WP_379014227.1">
    <property type="nucleotide sequence ID" value="NZ_JBHSDC010000022.1"/>
</dbReference>
<dbReference type="PANTHER" id="PTHR30097">
    <property type="entry name" value="CATION EFFLUX SYSTEM PROTEIN CUSB"/>
    <property type="match status" value="1"/>
</dbReference>
<evidence type="ECO:0000256" key="2">
    <source>
        <dbReference type="ARBA" id="ARBA00022448"/>
    </source>
</evidence>
<feature type="domain" description="CusB-like beta-barrel" evidence="4">
    <location>
        <begin position="216"/>
        <end position="292"/>
    </location>
</feature>
<feature type="domain" description="CzcB-like barrel-sandwich hybrid" evidence="5">
    <location>
        <begin position="69"/>
        <end position="212"/>
    </location>
</feature>
<dbReference type="Gene3D" id="2.40.30.170">
    <property type="match status" value="1"/>
</dbReference>
<evidence type="ECO:0000259" key="5">
    <source>
        <dbReference type="Pfam" id="PF25973"/>
    </source>
</evidence>
<name>A0ABV8PW92_9BACT</name>
<comment type="similarity">
    <text evidence="1">Belongs to the membrane fusion protein (MFP) (TC 8.A.1) family.</text>
</comment>
<evidence type="ECO:0000256" key="3">
    <source>
        <dbReference type="SAM" id="Coils"/>
    </source>
</evidence>
<dbReference type="Gene3D" id="2.40.420.20">
    <property type="match status" value="1"/>
</dbReference>
<gene>
    <name evidence="6" type="ORF">ACFOW1_10855</name>
</gene>
<dbReference type="Pfam" id="PF25954">
    <property type="entry name" value="Beta-barrel_RND_2"/>
    <property type="match status" value="1"/>
</dbReference>
<dbReference type="InterPro" id="IPR058792">
    <property type="entry name" value="Beta-barrel_RND_2"/>
</dbReference>
<evidence type="ECO:0000256" key="1">
    <source>
        <dbReference type="ARBA" id="ARBA00009477"/>
    </source>
</evidence>
<dbReference type="Gene3D" id="1.10.287.470">
    <property type="entry name" value="Helix hairpin bin"/>
    <property type="match status" value="1"/>
</dbReference>
<dbReference type="InterPro" id="IPR006143">
    <property type="entry name" value="RND_pump_MFP"/>
</dbReference>
<dbReference type="EMBL" id="JBHSDC010000022">
    <property type="protein sequence ID" value="MFC4232393.1"/>
    <property type="molecule type" value="Genomic_DNA"/>
</dbReference>
<dbReference type="NCBIfam" id="TIGR01730">
    <property type="entry name" value="RND_mfp"/>
    <property type="match status" value="1"/>
</dbReference>
<keyword evidence="7" id="KW-1185">Reference proteome</keyword>
<keyword evidence="2" id="KW-0813">Transport</keyword>
<dbReference type="SUPFAM" id="SSF111369">
    <property type="entry name" value="HlyD-like secretion proteins"/>
    <property type="match status" value="1"/>
</dbReference>
<protein>
    <submittedName>
        <fullName evidence="6">Efflux RND transporter periplasmic adaptor subunit</fullName>
    </submittedName>
</protein>
<dbReference type="PROSITE" id="PS51257">
    <property type="entry name" value="PROKAR_LIPOPROTEIN"/>
    <property type="match status" value="1"/>
</dbReference>
<keyword evidence="3" id="KW-0175">Coiled coil</keyword>
<organism evidence="6 7">
    <name type="scientific">Parasediminibacterium paludis</name>
    <dbReference type="NCBI Taxonomy" id="908966"/>
    <lineage>
        <taxon>Bacteria</taxon>
        <taxon>Pseudomonadati</taxon>
        <taxon>Bacteroidota</taxon>
        <taxon>Chitinophagia</taxon>
        <taxon>Chitinophagales</taxon>
        <taxon>Chitinophagaceae</taxon>
        <taxon>Parasediminibacterium</taxon>
    </lineage>
</organism>
<dbReference type="PANTHER" id="PTHR30097:SF4">
    <property type="entry name" value="SLR6042 PROTEIN"/>
    <property type="match status" value="1"/>
</dbReference>
<evidence type="ECO:0000313" key="6">
    <source>
        <dbReference type="EMBL" id="MFC4232393.1"/>
    </source>
</evidence>
<dbReference type="InterPro" id="IPR058647">
    <property type="entry name" value="BSH_CzcB-like"/>
</dbReference>